<keyword evidence="3 8" id="KW-0808">Transferase</keyword>
<evidence type="ECO:0000256" key="6">
    <source>
        <dbReference type="ARBA" id="ARBA00023136"/>
    </source>
</evidence>
<evidence type="ECO:0000256" key="3">
    <source>
        <dbReference type="ARBA" id="ARBA00022679"/>
    </source>
</evidence>
<organism evidence="8 9">
    <name type="scientific">Adhaeribacter radiodurans</name>
    <dbReference type="NCBI Taxonomy" id="2745197"/>
    <lineage>
        <taxon>Bacteria</taxon>
        <taxon>Pseudomonadati</taxon>
        <taxon>Bacteroidota</taxon>
        <taxon>Cytophagia</taxon>
        <taxon>Cytophagales</taxon>
        <taxon>Hymenobacteraceae</taxon>
        <taxon>Adhaeribacter</taxon>
    </lineage>
</organism>
<keyword evidence="4 7" id="KW-0812">Transmembrane</keyword>
<keyword evidence="9" id="KW-1185">Reference proteome</keyword>
<comment type="similarity">
    <text evidence="1">Belongs to the Lgt family.</text>
</comment>
<keyword evidence="8" id="KW-0449">Lipoprotein</keyword>
<feature type="transmembrane region" description="Helical" evidence="7">
    <location>
        <begin position="84"/>
        <end position="102"/>
    </location>
</feature>
<feature type="transmembrane region" description="Helical" evidence="7">
    <location>
        <begin position="242"/>
        <end position="261"/>
    </location>
</feature>
<dbReference type="GO" id="GO:0005886">
    <property type="term" value="C:plasma membrane"/>
    <property type="evidence" value="ECO:0007669"/>
    <property type="project" value="InterPro"/>
</dbReference>
<accession>A0A7L7L7M7</accession>
<dbReference type="RefSeq" id="WP_182416023.1">
    <property type="nucleotide sequence ID" value="NZ_CP055153.1"/>
</dbReference>
<keyword evidence="2" id="KW-1003">Cell membrane</keyword>
<feature type="transmembrane region" description="Helical" evidence="7">
    <location>
        <begin position="331"/>
        <end position="350"/>
    </location>
</feature>
<evidence type="ECO:0000256" key="4">
    <source>
        <dbReference type="ARBA" id="ARBA00022692"/>
    </source>
</evidence>
<dbReference type="Proteomes" id="UP000514509">
    <property type="component" value="Chromosome"/>
</dbReference>
<feature type="transmembrane region" description="Helical" evidence="7">
    <location>
        <begin position="44"/>
        <end position="64"/>
    </location>
</feature>
<feature type="transmembrane region" description="Helical" evidence="7">
    <location>
        <begin position="20"/>
        <end position="37"/>
    </location>
</feature>
<feature type="transmembrane region" description="Helical" evidence="7">
    <location>
        <begin position="203"/>
        <end position="222"/>
    </location>
</feature>
<dbReference type="KEGG" id="add:HUW48_12695"/>
<dbReference type="GO" id="GO:0008961">
    <property type="term" value="F:phosphatidylglycerol-prolipoprotein diacylglyceryl transferase activity"/>
    <property type="evidence" value="ECO:0007669"/>
    <property type="project" value="InterPro"/>
</dbReference>
<dbReference type="EMBL" id="CP055153">
    <property type="protein sequence ID" value="QMU28841.1"/>
    <property type="molecule type" value="Genomic_DNA"/>
</dbReference>
<reference evidence="8 9" key="1">
    <citation type="submission" date="2020-08" db="EMBL/GenBank/DDBJ databases">
        <title>Adhaeribacter dokdonensis sp. nov., isolated from the rhizosphere of Elymus tsukushiensis, a plant native to the Dokdo Islands, Republic of Korea.</title>
        <authorList>
            <person name="Ghim S.Y."/>
        </authorList>
    </citation>
    <scope>NUCLEOTIDE SEQUENCE [LARGE SCALE GENOMIC DNA]</scope>
    <source>
        <strain evidence="8 9">KUDC8001</strain>
    </source>
</reference>
<protein>
    <submittedName>
        <fullName evidence="8">Prolipoprotein diacylglyceryl transferase</fullName>
    </submittedName>
</protein>
<sequence length="605" mass="68024">MNNLLFIFVNADGGFYYDLFYLFAFLVGYFLLLWIGVKRKYNLVAWLLVLAGTRFFFIIGTKLFSYSEAEWQVLLTEHYFPATSGKTLLGGLLLVAIGFFLLKKILRLKTETLDAFAFVIPLSIALQRPGCFLAGCCYGNPTTVPWGVQYLPGTLPHYHQFQAGLIQAQEMYSLPVHPSQLYEALNGLLVVGLLLLLRRHIKAPGNLLTASILLYCFFRFFLEFFRSPLAHTTGGSPAGGLITLQWGILVVIGFLGSLFFYREKHFTPEASPEKLPSVTVTVLVLLSLVVITWSLRDWFTFTELLALNMALYPAIVLVSWYVFGNIFVPQFRWVALVTLLLPLFLMSQTLPLSRPDSTTNISGQKSYHTFKIGFGEGNFQNSYFIGHVNGCGREGNVKYYLQDYTLGAAGYAITQQKGNKEVTYGLNAFLGNHQETDITSGMPGETHKTTLFGVNPYIKLDKKWYGLGAGLHVGNLRYILEDKEESGSGMPGWGSRKTPVYPQFNVRIGPTRIAFVDFRLADQFPSALPGMRYQASIGSGFGIRNGSYARFGTNGAHSFVSGNFVFQNRLVVEPLYLWGDPQEFLPQEKRQHQFGIGLHYRFNQK</sequence>
<gene>
    <name evidence="8" type="ORF">HUW48_12695</name>
</gene>
<feature type="transmembrane region" description="Helical" evidence="7">
    <location>
        <begin position="273"/>
        <end position="293"/>
    </location>
</feature>
<dbReference type="GO" id="GO:0042158">
    <property type="term" value="P:lipoprotein biosynthetic process"/>
    <property type="evidence" value="ECO:0007669"/>
    <property type="project" value="InterPro"/>
</dbReference>
<keyword evidence="6 7" id="KW-0472">Membrane</keyword>
<evidence type="ECO:0000256" key="2">
    <source>
        <dbReference type="ARBA" id="ARBA00022475"/>
    </source>
</evidence>
<evidence type="ECO:0000313" key="9">
    <source>
        <dbReference type="Proteomes" id="UP000514509"/>
    </source>
</evidence>
<evidence type="ECO:0000256" key="1">
    <source>
        <dbReference type="ARBA" id="ARBA00007150"/>
    </source>
</evidence>
<dbReference type="InterPro" id="IPR001640">
    <property type="entry name" value="Lgt"/>
</dbReference>
<dbReference type="PANTHER" id="PTHR30589">
    <property type="entry name" value="PROLIPOPROTEIN DIACYLGLYCERYL TRANSFERASE"/>
    <property type="match status" value="1"/>
</dbReference>
<dbReference type="Pfam" id="PF01790">
    <property type="entry name" value="LGT"/>
    <property type="match status" value="1"/>
</dbReference>
<evidence type="ECO:0000256" key="7">
    <source>
        <dbReference type="SAM" id="Phobius"/>
    </source>
</evidence>
<evidence type="ECO:0000313" key="8">
    <source>
        <dbReference type="EMBL" id="QMU28841.1"/>
    </source>
</evidence>
<evidence type="ECO:0000256" key="5">
    <source>
        <dbReference type="ARBA" id="ARBA00022989"/>
    </source>
</evidence>
<feature type="transmembrane region" description="Helical" evidence="7">
    <location>
        <begin position="305"/>
        <end position="324"/>
    </location>
</feature>
<keyword evidence="5 7" id="KW-1133">Transmembrane helix</keyword>
<dbReference type="PANTHER" id="PTHR30589:SF0">
    <property type="entry name" value="PHOSPHATIDYLGLYCEROL--PROLIPOPROTEIN DIACYLGLYCERYL TRANSFERASE"/>
    <property type="match status" value="1"/>
</dbReference>
<proteinExistence type="inferred from homology"/>
<name>A0A7L7L7M7_9BACT</name>
<dbReference type="AlphaFoldDB" id="A0A7L7L7M7"/>